<accession>A0ABU1TZJ8</accession>
<evidence type="ECO:0000313" key="1">
    <source>
        <dbReference type="EMBL" id="MDR7072638.1"/>
    </source>
</evidence>
<keyword evidence="2" id="KW-1185">Reference proteome</keyword>
<organism evidence="1 2">
    <name type="scientific">Fictibacillus barbaricus</name>
    <dbReference type="NCBI Taxonomy" id="182136"/>
    <lineage>
        <taxon>Bacteria</taxon>
        <taxon>Bacillati</taxon>
        <taxon>Bacillota</taxon>
        <taxon>Bacilli</taxon>
        <taxon>Bacillales</taxon>
        <taxon>Fictibacillaceae</taxon>
        <taxon>Fictibacillus</taxon>
    </lineage>
</organism>
<evidence type="ECO:0008006" key="3">
    <source>
        <dbReference type="Google" id="ProtNLM"/>
    </source>
</evidence>
<reference evidence="1 2" key="1">
    <citation type="submission" date="2023-07" db="EMBL/GenBank/DDBJ databases">
        <title>Sorghum-associated microbial communities from plants grown in Nebraska, USA.</title>
        <authorList>
            <person name="Schachtman D."/>
        </authorList>
    </citation>
    <scope>NUCLEOTIDE SEQUENCE [LARGE SCALE GENOMIC DNA]</scope>
    <source>
        <strain evidence="1 2">BE211</strain>
    </source>
</reference>
<dbReference type="EMBL" id="JAVDWA010000002">
    <property type="protein sequence ID" value="MDR7072638.1"/>
    <property type="molecule type" value="Genomic_DNA"/>
</dbReference>
<sequence>MIRDRGTIKWTAMMLPEHVKMLREHQNGLSYGKKPVLDEQKYEEFNETICIAMEENSTLKFTYYQKGEIKQLAGHVHYVDEFKKQLRIMNQRAEVQLLNLADIIGINHS</sequence>
<evidence type="ECO:0000313" key="2">
    <source>
        <dbReference type="Proteomes" id="UP001258181"/>
    </source>
</evidence>
<proteinExistence type="predicted"/>
<dbReference type="Pfam" id="PF08863">
    <property type="entry name" value="YolD"/>
    <property type="match status" value="1"/>
</dbReference>
<dbReference type="RefSeq" id="WP_310257929.1">
    <property type="nucleotide sequence ID" value="NZ_JAVDWA010000002.1"/>
</dbReference>
<dbReference type="PANTHER" id="PTHR40051">
    <property type="entry name" value="IG HYPOTHETICAL 15966"/>
    <property type="match status" value="1"/>
</dbReference>
<dbReference type="InterPro" id="IPR014962">
    <property type="entry name" value="YolD"/>
</dbReference>
<dbReference type="Proteomes" id="UP001258181">
    <property type="component" value="Unassembled WGS sequence"/>
</dbReference>
<gene>
    <name evidence="1" type="ORF">J2X07_001615</name>
</gene>
<dbReference type="PANTHER" id="PTHR40051:SF1">
    <property type="entry name" value="YOLD-LIKE FAMILY PROTEIN"/>
    <property type="match status" value="1"/>
</dbReference>
<comment type="caution">
    <text evidence="1">The sequence shown here is derived from an EMBL/GenBank/DDBJ whole genome shotgun (WGS) entry which is preliminary data.</text>
</comment>
<protein>
    <recommendedName>
        <fullName evidence="3">YolD-like family protein</fullName>
    </recommendedName>
</protein>
<name>A0ABU1TZJ8_9BACL</name>